<dbReference type="Proteomes" id="UP000198217">
    <property type="component" value="Chromosome I"/>
</dbReference>
<dbReference type="EMBL" id="LT607750">
    <property type="protein sequence ID" value="SCG53881.1"/>
    <property type="molecule type" value="Genomic_DNA"/>
</dbReference>
<protein>
    <submittedName>
        <fullName evidence="2">Uncharacterized protein</fullName>
    </submittedName>
</protein>
<accession>A0A1C5I7N7</accession>
<evidence type="ECO:0000256" key="1">
    <source>
        <dbReference type="SAM" id="MobiDB-lite"/>
    </source>
</evidence>
<gene>
    <name evidence="2" type="ORF">GA0070609_2880</name>
</gene>
<sequence>MVPTEQIRAVWSTAASFRSWTGPRLDTRRRASLLLVTAALTTGMLTGCGKDQQTTESLPTLSASPSASPSLTMGPTPPADRDGDGLPDLTDPYPDDPKNVPQQAPITVECEDEQGFSSLLTITPGTDGLPDFTTVWLTKATSCEVEGAITVVTDTEKAAYKTSGYADQDISTLYEICAEVDPDDVYAEPGFTASREQVPEINASLMLCPKHPYAKKWREAVKRGQRDIDLEAQGRLFGPGTFRVGKEIKPGTYVTTDVEGCYWERQNKSGDIIDNYFTNSARRVQVTIRSSDYAFSSERCGEWRPAR</sequence>
<proteinExistence type="predicted"/>
<evidence type="ECO:0000313" key="2">
    <source>
        <dbReference type="EMBL" id="SCG53881.1"/>
    </source>
</evidence>
<evidence type="ECO:0000313" key="3">
    <source>
        <dbReference type="Proteomes" id="UP000198217"/>
    </source>
</evidence>
<dbReference type="AlphaFoldDB" id="A0A1C5I7N7"/>
<feature type="compositionally biased region" description="Low complexity" evidence="1">
    <location>
        <begin position="57"/>
        <end position="72"/>
    </location>
</feature>
<keyword evidence="3" id="KW-1185">Reference proteome</keyword>
<organism evidence="2 3">
    <name type="scientific">Micromonospora echinaurantiaca</name>
    <dbReference type="NCBI Taxonomy" id="47857"/>
    <lineage>
        <taxon>Bacteria</taxon>
        <taxon>Bacillati</taxon>
        <taxon>Actinomycetota</taxon>
        <taxon>Actinomycetes</taxon>
        <taxon>Micromonosporales</taxon>
        <taxon>Micromonosporaceae</taxon>
        <taxon>Micromonospora</taxon>
    </lineage>
</organism>
<feature type="region of interest" description="Disordered" evidence="1">
    <location>
        <begin position="46"/>
        <end position="102"/>
    </location>
</feature>
<name>A0A1C5I7N7_9ACTN</name>
<reference evidence="2 3" key="1">
    <citation type="submission" date="2016-06" db="EMBL/GenBank/DDBJ databases">
        <authorList>
            <person name="Kjaerup R.B."/>
            <person name="Dalgaard T.S."/>
            <person name="Juul-Madsen H.R."/>
        </authorList>
    </citation>
    <scope>NUCLEOTIDE SEQUENCE [LARGE SCALE GENOMIC DNA]</scope>
    <source>
        <strain evidence="2 3">DSM 43904</strain>
    </source>
</reference>